<protein>
    <submittedName>
        <fullName evidence="2">Uncharacterized LOC107325330</fullName>
    </submittedName>
</protein>
<organism evidence="2 3">
    <name type="scientific">Coturnix japonica</name>
    <name type="common">Japanese quail</name>
    <name type="synonym">Coturnix coturnix japonica</name>
    <dbReference type="NCBI Taxonomy" id="93934"/>
    <lineage>
        <taxon>Eukaryota</taxon>
        <taxon>Metazoa</taxon>
        <taxon>Chordata</taxon>
        <taxon>Craniata</taxon>
        <taxon>Vertebrata</taxon>
        <taxon>Euteleostomi</taxon>
        <taxon>Archelosauria</taxon>
        <taxon>Archosauria</taxon>
        <taxon>Dinosauria</taxon>
        <taxon>Saurischia</taxon>
        <taxon>Theropoda</taxon>
        <taxon>Coelurosauria</taxon>
        <taxon>Aves</taxon>
        <taxon>Neognathae</taxon>
        <taxon>Galloanserae</taxon>
        <taxon>Galliformes</taxon>
        <taxon>Phasianidae</taxon>
        <taxon>Perdicinae</taxon>
        <taxon>Coturnix</taxon>
    </lineage>
</organism>
<sequence length="319" mass="35413">MTEEQMAHEDGKKAECCPVCDLRSEAAQLNTSLIFKEQQDCIRSNAARGMKRLMGTRSEPGSFSSRFLHQVLQLRLVRSLLKVLQKASVWVGFVVPLEAIISRVCPVQAPCRPTRFAKKRHGRLTRLLLAFIPTRIQAVLGHLPTNWGQSSKPKEVREALINPSSKANKRKRDDVALEEQVSWVVVLQKDLPDDDPEDPSYEPSEVDTDTEEYKSQNSTETDLELEEHDEAIMLKESDPQLDDAQPSGDGGNSEPLAMSSELEQENSAASRNAEDASSEDSGDSDTQTPQDVSSGDGSEQEADVEYESSSSSQCWVYGR</sequence>
<feature type="compositionally biased region" description="Polar residues" evidence="1">
    <location>
        <begin position="286"/>
        <end position="297"/>
    </location>
</feature>
<dbReference type="Proteomes" id="UP000694412">
    <property type="component" value="Chromosome 28"/>
</dbReference>
<dbReference type="GeneTree" id="ENSGT00390000006809"/>
<evidence type="ECO:0000313" key="3">
    <source>
        <dbReference type="Proteomes" id="UP000694412"/>
    </source>
</evidence>
<accession>A0A8C2TC41</accession>
<evidence type="ECO:0000313" key="2">
    <source>
        <dbReference type="Ensembl" id="ENSCJPP00005011469.1"/>
    </source>
</evidence>
<evidence type="ECO:0000256" key="1">
    <source>
        <dbReference type="SAM" id="MobiDB-lite"/>
    </source>
</evidence>
<feature type="compositionally biased region" description="Polar residues" evidence="1">
    <location>
        <begin position="307"/>
        <end position="319"/>
    </location>
</feature>
<reference evidence="2" key="1">
    <citation type="submission" date="2015-11" db="EMBL/GenBank/DDBJ databases">
        <authorList>
            <consortium name="International Coturnix japonica Genome Analysis Consortium"/>
            <person name="Warren W."/>
            <person name="Burt D.W."/>
            <person name="Antin P.B."/>
            <person name="Lanford R."/>
            <person name="Gros J."/>
            <person name="Wilson R.K."/>
        </authorList>
    </citation>
    <scope>NUCLEOTIDE SEQUENCE [LARGE SCALE GENOMIC DNA]</scope>
</reference>
<name>A0A8C2TC41_COTJA</name>
<reference evidence="2" key="2">
    <citation type="submission" date="2025-08" db="UniProtKB">
        <authorList>
            <consortium name="Ensembl"/>
        </authorList>
    </citation>
    <scope>IDENTIFICATION</scope>
</reference>
<keyword evidence="3" id="KW-1185">Reference proteome</keyword>
<feature type="region of interest" description="Disordered" evidence="1">
    <location>
        <begin position="189"/>
        <end position="319"/>
    </location>
</feature>
<dbReference type="Ensembl" id="ENSCJPT00005016740.1">
    <property type="protein sequence ID" value="ENSCJPP00005011469.1"/>
    <property type="gene ID" value="ENSCJPG00005009849.1"/>
</dbReference>
<proteinExistence type="predicted"/>
<feature type="compositionally biased region" description="Acidic residues" evidence="1">
    <location>
        <begin position="192"/>
        <end position="210"/>
    </location>
</feature>
<reference evidence="2" key="3">
    <citation type="submission" date="2025-09" db="UniProtKB">
        <authorList>
            <consortium name="Ensembl"/>
        </authorList>
    </citation>
    <scope>IDENTIFICATION</scope>
</reference>
<gene>
    <name evidence="2" type="primary">LOC107325330</name>
</gene>
<dbReference type="AlphaFoldDB" id="A0A8C2TC41"/>